<dbReference type="PANTHER" id="PTHR11455:SF22">
    <property type="entry name" value="CRYPTOCHROME DASH"/>
    <property type="match status" value="1"/>
</dbReference>
<dbReference type="GO" id="GO:0000719">
    <property type="term" value="P:photoreactive repair"/>
    <property type="evidence" value="ECO:0007669"/>
    <property type="project" value="TreeGrafter"/>
</dbReference>
<dbReference type="Gene3D" id="1.10.579.10">
    <property type="entry name" value="DNA Cyclobutane Dipyrimidine Photolyase, subunit A, domain 3"/>
    <property type="match status" value="1"/>
</dbReference>
<keyword evidence="10" id="KW-1185">Reference proteome</keyword>
<evidence type="ECO:0000256" key="4">
    <source>
        <dbReference type="ARBA" id="ARBA00022827"/>
    </source>
</evidence>
<dbReference type="PRINTS" id="PR00147">
    <property type="entry name" value="DNAPHOTLYASE"/>
</dbReference>
<evidence type="ECO:0000256" key="7">
    <source>
        <dbReference type="RuleBase" id="RU367151"/>
    </source>
</evidence>
<dbReference type="AlphaFoldDB" id="A0A223NS91"/>
<dbReference type="InterPro" id="IPR002081">
    <property type="entry name" value="Cryptochrome/DNA_photolyase_1"/>
</dbReference>
<dbReference type="Pfam" id="PF03441">
    <property type="entry name" value="FAD_binding_7"/>
    <property type="match status" value="1"/>
</dbReference>
<dbReference type="PROSITE" id="PS51645">
    <property type="entry name" value="PHR_CRY_ALPHA_BETA"/>
    <property type="match status" value="1"/>
</dbReference>
<gene>
    <name evidence="9" type="ORF">MuYL_0625</name>
</gene>
<dbReference type="GO" id="GO:0003677">
    <property type="term" value="F:DNA binding"/>
    <property type="evidence" value="ECO:0007669"/>
    <property type="project" value="TreeGrafter"/>
</dbReference>
<comment type="cofactor">
    <cofactor evidence="6 7">
        <name>FAD</name>
        <dbReference type="ChEBI" id="CHEBI:57692"/>
    </cofactor>
    <text evidence="6 7">Binds 1 FAD per subunit.</text>
</comment>
<keyword evidence="5 7" id="KW-0157">Chromophore</keyword>
<keyword evidence="3 6" id="KW-0285">Flavoprotein</keyword>
<dbReference type="OrthoDB" id="9772484at2"/>
<dbReference type="Gene3D" id="3.40.50.620">
    <property type="entry name" value="HUPs"/>
    <property type="match status" value="1"/>
</dbReference>
<evidence type="ECO:0000256" key="5">
    <source>
        <dbReference type="ARBA" id="ARBA00022991"/>
    </source>
</evidence>
<reference evidence="9 10" key="1">
    <citation type="submission" date="2017-08" db="EMBL/GenBank/DDBJ databases">
        <title>Complete genome sequence of Mucilaginibacter sp. strain BJC16-A31.</title>
        <authorList>
            <consortium name="Henan University of Science and Technology"/>
            <person name="You X."/>
        </authorList>
    </citation>
    <scope>NUCLEOTIDE SEQUENCE [LARGE SCALE GENOMIC DNA]</scope>
    <source>
        <strain evidence="9 10">BJC16-A31</strain>
    </source>
</reference>
<dbReference type="Pfam" id="PF00875">
    <property type="entry name" value="DNA_photolyase"/>
    <property type="match status" value="1"/>
</dbReference>
<evidence type="ECO:0000259" key="8">
    <source>
        <dbReference type="PROSITE" id="PS51645"/>
    </source>
</evidence>
<sequence>MAAKRVALVWFKTNLRLRDNECLFKVIAENDEVIPFYCLDNSLFQTTKFGFKKAGDFRMKFLKESLQQLDEDLRAAGSGLLLLSGEPGKEISRLAKETGAKSLYAEKEVAPEELETAEKVAGELLKLNCTFLTFECRNLFHSSDLPFPVGQLPEIFTEFRKRTEKAVAVRAVFPPPSRITSPQIAPLNLDRLNKLIPGDVTADPRAAIQFRGGAEAAYQRLQYYFYQTQALSTYKNTRNGMVGERYSSKFSAWLALGCISPKEIYQEVKSYEALYGANDSTYWLIFELLWRDYFGFCMEKNAQHYFLRSGNQQSKAADPALFNTALNNWITGKTGVPFIDANMTELNLTGFMSNRGRQNVASYLCNDLHLDWRYGAAYFEQQLIDYDVCNNWGNWAYLAGVGNDPRTNRYFNIAKQAATYDSNGTFQQLWLHEKS</sequence>
<dbReference type="InterPro" id="IPR036155">
    <property type="entry name" value="Crypto/Photolyase_N_sf"/>
</dbReference>
<organism evidence="9 10">
    <name type="scientific">Mucilaginibacter xinganensis</name>
    <dbReference type="NCBI Taxonomy" id="1234841"/>
    <lineage>
        <taxon>Bacteria</taxon>
        <taxon>Pseudomonadati</taxon>
        <taxon>Bacteroidota</taxon>
        <taxon>Sphingobacteriia</taxon>
        <taxon>Sphingobacteriales</taxon>
        <taxon>Sphingobacteriaceae</taxon>
        <taxon>Mucilaginibacter</taxon>
    </lineage>
</organism>
<comment type="similarity">
    <text evidence="1 7">Belongs to the DNA photolyase class-1 family.</text>
</comment>
<dbReference type="RefSeq" id="WP_094569104.1">
    <property type="nucleotide sequence ID" value="NZ_CP022743.1"/>
</dbReference>
<dbReference type="PANTHER" id="PTHR11455">
    <property type="entry name" value="CRYPTOCHROME"/>
    <property type="match status" value="1"/>
</dbReference>
<dbReference type="Gene3D" id="1.25.40.80">
    <property type="match status" value="1"/>
</dbReference>
<dbReference type="InterPro" id="IPR014729">
    <property type="entry name" value="Rossmann-like_a/b/a_fold"/>
</dbReference>
<proteinExistence type="inferred from homology"/>
<evidence type="ECO:0000313" key="9">
    <source>
        <dbReference type="EMBL" id="ASU32528.1"/>
    </source>
</evidence>
<evidence type="ECO:0000256" key="1">
    <source>
        <dbReference type="ARBA" id="ARBA00005862"/>
    </source>
</evidence>
<keyword evidence="4 6" id="KW-0274">FAD</keyword>
<dbReference type="Proteomes" id="UP000215002">
    <property type="component" value="Chromosome"/>
</dbReference>
<comment type="cofactor">
    <cofactor evidence="7">
        <name>(6R)-5,10-methylene-5,6,7,8-tetrahydrofolate</name>
        <dbReference type="ChEBI" id="CHEBI:15636"/>
    </cofactor>
    <text evidence="7">Binds 1 5,10-methenyltetrahydrofolate (MTHF) per subunit.</text>
</comment>
<dbReference type="SUPFAM" id="SSF52425">
    <property type="entry name" value="Cryptochrome/photolyase, N-terminal domain"/>
    <property type="match status" value="1"/>
</dbReference>
<dbReference type="EMBL" id="CP022743">
    <property type="protein sequence ID" value="ASU32528.1"/>
    <property type="molecule type" value="Genomic_DNA"/>
</dbReference>
<dbReference type="InterPro" id="IPR005101">
    <property type="entry name" value="Cryptochr/Photolyase_FAD-bd"/>
</dbReference>
<dbReference type="InterPro" id="IPR014133">
    <property type="entry name" value="Cry_DASH"/>
</dbReference>
<dbReference type="NCBIfam" id="TIGR02765">
    <property type="entry name" value="crypto_DASH"/>
    <property type="match status" value="1"/>
</dbReference>
<dbReference type="SUPFAM" id="SSF48173">
    <property type="entry name" value="Cryptochrome/photolyase FAD-binding domain"/>
    <property type="match status" value="1"/>
</dbReference>
<dbReference type="GO" id="GO:0003904">
    <property type="term" value="F:deoxyribodipyrimidine photo-lyase activity"/>
    <property type="evidence" value="ECO:0007669"/>
    <property type="project" value="TreeGrafter"/>
</dbReference>
<evidence type="ECO:0000256" key="6">
    <source>
        <dbReference type="PIRSR" id="PIRSR602081-1"/>
    </source>
</evidence>
<protein>
    <recommendedName>
        <fullName evidence="2 7">Cryptochrome DASH</fullName>
    </recommendedName>
</protein>
<comment type="function">
    <text evidence="7">May have a photoreceptor function.</text>
</comment>
<evidence type="ECO:0000256" key="3">
    <source>
        <dbReference type="ARBA" id="ARBA00022630"/>
    </source>
</evidence>
<feature type="binding site" evidence="6">
    <location>
        <position position="234"/>
    </location>
    <ligand>
        <name>FAD</name>
        <dbReference type="ChEBI" id="CHEBI:57692"/>
    </ligand>
</feature>
<feature type="binding site" evidence="6">
    <location>
        <begin position="247"/>
        <end position="251"/>
    </location>
    <ligand>
        <name>FAD</name>
        <dbReference type="ChEBI" id="CHEBI:57692"/>
    </ligand>
</feature>
<dbReference type="InterPro" id="IPR006050">
    <property type="entry name" value="DNA_photolyase_N"/>
</dbReference>
<evidence type="ECO:0000256" key="2">
    <source>
        <dbReference type="ARBA" id="ARBA00017881"/>
    </source>
</evidence>
<feature type="binding site" evidence="6">
    <location>
        <begin position="385"/>
        <end position="387"/>
    </location>
    <ligand>
        <name>FAD</name>
        <dbReference type="ChEBI" id="CHEBI:57692"/>
    </ligand>
</feature>
<accession>A0A223NS91</accession>
<name>A0A223NS91_9SPHI</name>
<feature type="domain" description="Photolyase/cryptochrome alpha/beta" evidence="8">
    <location>
        <begin position="5"/>
        <end position="142"/>
    </location>
</feature>
<dbReference type="GO" id="GO:0071949">
    <property type="term" value="F:FAD binding"/>
    <property type="evidence" value="ECO:0007669"/>
    <property type="project" value="TreeGrafter"/>
</dbReference>
<evidence type="ECO:0000313" key="10">
    <source>
        <dbReference type="Proteomes" id="UP000215002"/>
    </source>
</evidence>
<dbReference type="KEGG" id="muc:MuYL_0625"/>
<feature type="binding site" evidence="6">
    <location>
        <begin position="287"/>
        <end position="294"/>
    </location>
    <ligand>
        <name>FAD</name>
        <dbReference type="ChEBI" id="CHEBI:57692"/>
    </ligand>
</feature>
<dbReference type="InterPro" id="IPR036134">
    <property type="entry name" value="Crypto/Photolyase_FAD-like_sf"/>
</dbReference>